<evidence type="ECO:0000313" key="3">
    <source>
        <dbReference type="Proteomes" id="UP001528411"/>
    </source>
</evidence>
<accession>A0ABT5FBX3</accession>
<keyword evidence="1" id="KW-0732">Signal</keyword>
<comment type="caution">
    <text evidence="2">The sequence shown here is derived from an EMBL/GenBank/DDBJ whole genome shotgun (WGS) entry which is preliminary data.</text>
</comment>
<evidence type="ECO:0000256" key="1">
    <source>
        <dbReference type="SAM" id="SignalP"/>
    </source>
</evidence>
<dbReference type="Proteomes" id="UP001528411">
    <property type="component" value="Unassembled WGS sequence"/>
</dbReference>
<protein>
    <submittedName>
        <fullName evidence="2">Transporter substrate-binding domain-containing protein</fullName>
    </submittedName>
</protein>
<name>A0ABT5FBX3_9GAMM</name>
<gene>
    <name evidence="2" type="ORF">PN838_09995</name>
</gene>
<feature type="signal peptide" evidence="1">
    <location>
        <begin position="1"/>
        <end position="20"/>
    </location>
</feature>
<proteinExistence type="predicted"/>
<dbReference type="RefSeq" id="WP_272180579.1">
    <property type="nucleotide sequence ID" value="NZ_JAQOMS010000002.1"/>
</dbReference>
<evidence type="ECO:0000313" key="2">
    <source>
        <dbReference type="EMBL" id="MDC2889045.1"/>
    </source>
</evidence>
<feature type="chain" id="PRO_5045407350" evidence="1">
    <location>
        <begin position="21"/>
        <end position="308"/>
    </location>
</feature>
<sequence length="308" mass="35633">MAIFTITFSFILLVCSHSIAAAEPIDIIKLNSGHNASDQRHLYNWEVIDAALEASTIKYGRSKVKITGSAIPNHQRLKSLVQGRFLNVAMSLTNQEWEDTVIPIRIPIRRGIFSYRLLMINKDKKETFKRISTVNRLKEMRVGVRKSWTTRIILKHLNFNTVDAFSYDAVFAMLDKGRFDYIPRGINEIYYELKVREKDLPNIMIEPDIALYIPSPYYIFVSPKTPRIAERLEYGLDKMVKNGKLNEIFTRHYGKYIERAQIHKKRIIQIGNPLLPIETPLHDSALWFDFNIDTNTVSNSGSKPENKS</sequence>
<organism evidence="2 3">
    <name type="scientific">Psychrosphaera algicola</name>
    <dbReference type="NCBI Taxonomy" id="3023714"/>
    <lineage>
        <taxon>Bacteria</taxon>
        <taxon>Pseudomonadati</taxon>
        <taxon>Pseudomonadota</taxon>
        <taxon>Gammaproteobacteria</taxon>
        <taxon>Alteromonadales</taxon>
        <taxon>Pseudoalteromonadaceae</taxon>
        <taxon>Psychrosphaera</taxon>
    </lineage>
</organism>
<reference evidence="2 3" key="1">
    <citation type="submission" date="2023-01" db="EMBL/GenBank/DDBJ databases">
        <title>Psychrosphaera sp. nov., isolated from marine algae.</title>
        <authorList>
            <person name="Bayburt H."/>
            <person name="Choi B.J."/>
            <person name="Kim J.M."/>
            <person name="Choi D.G."/>
            <person name="Jeon C.O."/>
        </authorList>
    </citation>
    <scope>NUCLEOTIDE SEQUENCE [LARGE SCALE GENOMIC DNA]</scope>
    <source>
        <strain evidence="2 3">G1-22</strain>
    </source>
</reference>
<dbReference type="SUPFAM" id="SSF53850">
    <property type="entry name" value="Periplasmic binding protein-like II"/>
    <property type="match status" value="1"/>
</dbReference>
<keyword evidence="3" id="KW-1185">Reference proteome</keyword>
<dbReference type="Gene3D" id="3.40.190.10">
    <property type="entry name" value="Periplasmic binding protein-like II"/>
    <property type="match status" value="2"/>
</dbReference>
<dbReference type="EMBL" id="JAQOMS010000002">
    <property type="protein sequence ID" value="MDC2889045.1"/>
    <property type="molecule type" value="Genomic_DNA"/>
</dbReference>